<organism evidence="10 11">
    <name type="scientific">Kaistella chaponensis</name>
    <dbReference type="NCBI Taxonomy" id="713588"/>
    <lineage>
        <taxon>Bacteria</taxon>
        <taxon>Pseudomonadati</taxon>
        <taxon>Bacteroidota</taxon>
        <taxon>Flavobacteriia</taxon>
        <taxon>Flavobacteriales</taxon>
        <taxon>Weeksellaceae</taxon>
        <taxon>Chryseobacterium group</taxon>
        <taxon>Kaistella</taxon>
    </lineage>
</organism>
<dbReference type="GO" id="GO:0005506">
    <property type="term" value="F:iron ion binding"/>
    <property type="evidence" value="ECO:0007669"/>
    <property type="project" value="UniProtKB-UniRule"/>
</dbReference>
<dbReference type="PANTHER" id="PTHR11735:SF6">
    <property type="entry name" value="TRNA N6-ADENOSINE THREONYLCARBAMOYLTRANSFERASE, MITOCHONDRIAL"/>
    <property type="match status" value="1"/>
</dbReference>
<evidence type="ECO:0000256" key="1">
    <source>
        <dbReference type="ARBA" id="ARBA00022490"/>
    </source>
</evidence>
<evidence type="ECO:0000256" key="2">
    <source>
        <dbReference type="ARBA" id="ARBA00022679"/>
    </source>
</evidence>
<name>A0A1N7LY30_9FLAO</name>
<dbReference type="InterPro" id="IPR017861">
    <property type="entry name" value="KAE1/TsaD"/>
</dbReference>
<dbReference type="STRING" id="713588.SAMN05421789_106162"/>
<feature type="binding site" evidence="8">
    <location>
        <position position="184"/>
    </location>
    <ligand>
        <name>substrate</name>
    </ligand>
</feature>
<feature type="binding site" evidence="8">
    <location>
        <position position="171"/>
    </location>
    <ligand>
        <name>substrate</name>
    </ligand>
</feature>
<comment type="function">
    <text evidence="8">Required for the formation of a threonylcarbamoyl group on adenosine at position 37 (t(6)A37) in tRNAs that read codons beginning with adenine. Is involved in the transfer of the threonylcarbamoyl moiety of threonylcarbamoyl-AMP (TC-AMP) to the N6 group of A37, together with TsaE and TsaB. TsaD likely plays a direct catalytic role in this reaction.</text>
</comment>
<evidence type="ECO:0000256" key="6">
    <source>
        <dbReference type="ARBA" id="ARBA00023315"/>
    </source>
</evidence>
<comment type="subcellular location">
    <subcellularLocation>
        <location evidence="8">Cytoplasm</location>
    </subcellularLocation>
</comment>
<reference evidence="11" key="1">
    <citation type="submission" date="2017-01" db="EMBL/GenBank/DDBJ databases">
        <authorList>
            <person name="Varghese N."/>
            <person name="Submissions S."/>
        </authorList>
    </citation>
    <scope>NUCLEOTIDE SEQUENCE [LARGE SCALE GENOMIC DNA]</scope>
    <source>
        <strain evidence="11">DSM 23145</strain>
    </source>
</reference>
<feature type="binding site" evidence="8">
    <location>
        <position position="279"/>
    </location>
    <ligand>
        <name>substrate</name>
    </ligand>
</feature>
<evidence type="ECO:0000313" key="10">
    <source>
        <dbReference type="EMBL" id="SIS78679.1"/>
    </source>
</evidence>
<gene>
    <name evidence="8" type="primary">tsaD</name>
    <name evidence="10" type="ORF">SAMN05421789_106162</name>
</gene>
<dbReference type="Proteomes" id="UP000185839">
    <property type="component" value="Unassembled WGS sequence"/>
</dbReference>
<dbReference type="CDD" id="cd24133">
    <property type="entry name" value="ASKHA_NBD_TsaD_bac"/>
    <property type="match status" value="1"/>
</dbReference>
<proteinExistence type="inferred from homology"/>
<feature type="binding site" evidence="8">
    <location>
        <position position="188"/>
    </location>
    <ligand>
        <name>substrate</name>
    </ligand>
</feature>
<dbReference type="HAMAP" id="MF_01445">
    <property type="entry name" value="TsaD"/>
    <property type="match status" value="1"/>
</dbReference>
<dbReference type="PROSITE" id="PS01016">
    <property type="entry name" value="GLYCOPROTEASE"/>
    <property type="match status" value="1"/>
</dbReference>
<dbReference type="NCBIfam" id="TIGR03723">
    <property type="entry name" value="T6A_TsaD_YgjD"/>
    <property type="match status" value="1"/>
</dbReference>
<evidence type="ECO:0000259" key="9">
    <source>
        <dbReference type="Pfam" id="PF00814"/>
    </source>
</evidence>
<feature type="binding site" evidence="8">
    <location>
        <position position="112"/>
    </location>
    <ligand>
        <name>Fe cation</name>
        <dbReference type="ChEBI" id="CHEBI:24875"/>
    </ligand>
</feature>
<dbReference type="EMBL" id="FTOI01000006">
    <property type="protein sequence ID" value="SIS78679.1"/>
    <property type="molecule type" value="Genomic_DNA"/>
</dbReference>
<dbReference type="PRINTS" id="PR00789">
    <property type="entry name" value="OSIALOPTASE"/>
</dbReference>
<keyword evidence="1 8" id="KW-0963">Cytoplasm</keyword>
<evidence type="ECO:0000256" key="5">
    <source>
        <dbReference type="ARBA" id="ARBA00023004"/>
    </source>
</evidence>
<protein>
    <recommendedName>
        <fullName evidence="8">tRNA N6-adenosine threonylcarbamoyltransferase</fullName>
        <ecNumber evidence="8">2.3.1.234</ecNumber>
    </recommendedName>
    <alternativeName>
        <fullName evidence="8">N6-L-threonylcarbamoyladenine synthase</fullName>
        <shortName evidence="8">t(6)A synthase</shortName>
    </alternativeName>
    <alternativeName>
        <fullName evidence="8">t(6)A37 threonylcarbamoyladenosine biosynthesis protein TsaD</fullName>
    </alternativeName>
    <alternativeName>
        <fullName evidence="8">tRNA threonylcarbamoyladenosine biosynthesis protein TsaD</fullName>
    </alternativeName>
</protein>
<dbReference type="SUPFAM" id="SSF53067">
    <property type="entry name" value="Actin-like ATPase domain"/>
    <property type="match status" value="1"/>
</dbReference>
<evidence type="ECO:0000313" key="11">
    <source>
        <dbReference type="Proteomes" id="UP000185839"/>
    </source>
</evidence>
<evidence type="ECO:0000256" key="3">
    <source>
        <dbReference type="ARBA" id="ARBA00022694"/>
    </source>
</evidence>
<keyword evidence="4 8" id="KW-0479">Metal-binding</keyword>
<dbReference type="Gene3D" id="3.30.420.40">
    <property type="match status" value="2"/>
</dbReference>
<dbReference type="InterPro" id="IPR043129">
    <property type="entry name" value="ATPase_NBD"/>
</dbReference>
<dbReference type="Pfam" id="PF00814">
    <property type="entry name" value="TsaD"/>
    <property type="match status" value="1"/>
</dbReference>
<evidence type="ECO:0000256" key="8">
    <source>
        <dbReference type="HAMAP-Rule" id="MF_01445"/>
    </source>
</evidence>
<dbReference type="RefSeq" id="WP_076387014.1">
    <property type="nucleotide sequence ID" value="NZ_DAOOBN010000064.1"/>
</dbReference>
<dbReference type="EC" id="2.3.1.234" evidence="8"/>
<accession>A0A1N7LY30</accession>
<keyword evidence="2 8" id="KW-0808">Transferase</keyword>
<keyword evidence="3 8" id="KW-0819">tRNA processing</keyword>
<dbReference type="OrthoDB" id="9806197at2"/>
<comment type="similarity">
    <text evidence="8">Belongs to the KAE1 / TsaD family.</text>
</comment>
<evidence type="ECO:0000256" key="7">
    <source>
        <dbReference type="ARBA" id="ARBA00048117"/>
    </source>
</evidence>
<dbReference type="GO" id="GO:0061711">
    <property type="term" value="F:tRNA N(6)-L-threonylcarbamoyladenine synthase activity"/>
    <property type="evidence" value="ECO:0007669"/>
    <property type="project" value="UniProtKB-EC"/>
</dbReference>
<dbReference type="FunFam" id="3.30.420.40:FF:000040">
    <property type="entry name" value="tRNA N6-adenosine threonylcarbamoyltransferase"/>
    <property type="match status" value="1"/>
</dbReference>
<dbReference type="AlphaFoldDB" id="A0A1N7LY30"/>
<comment type="cofactor">
    <cofactor evidence="8">
        <name>Fe(2+)</name>
        <dbReference type="ChEBI" id="CHEBI:29033"/>
    </cofactor>
    <text evidence="8">Binds 1 Fe(2+) ion per subunit.</text>
</comment>
<keyword evidence="5 8" id="KW-0408">Iron</keyword>
<sequence>MSDSIILGIESSCDDTSAAIIQGNKILSNIAANQEIHNEYGGVVPELASRAHQQNIIPVVQKSVSKANIQQKDISAIGFTRGPGLLGSLLVGTSFAKSLAMSLKVPLIEVNHLQAHILAHFIDDANPLPPKFPFLCLTVSGGHTMIVVVKDYFDMEIIGKTIDDAAGEAFDKIGKIFGLDYPAGPIIDRLAKLGNKDAFQFNKPRIENYNYSFSGIKTSVLYFIQKEVQKNPDFIAENLNDLCASVQKTLVEILMNKLEKAAKELNINEVAIAGGVSANSGLREAMQKNAEKLGWNIYIPKFEYTTDNAAMIAMVAKLKFDRGEFTDLSVSATSRYDIEESFKKEVVIKDK</sequence>
<dbReference type="GO" id="GO:0005737">
    <property type="term" value="C:cytoplasm"/>
    <property type="evidence" value="ECO:0007669"/>
    <property type="project" value="UniProtKB-SubCell"/>
</dbReference>
<dbReference type="InterPro" id="IPR000905">
    <property type="entry name" value="Gcp-like_dom"/>
</dbReference>
<feature type="binding site" evidence="8">
    <location>
        <position position="116"/>
    </location>
    <ligand>
        <name>Fe cation</name>
        <dbReference type="ChEBI" id="CHEBI:24875"/>
    </ligand>
</feature>
<dbReference type="GO" id="GO:0002949">
    <property type="term" value="P:tRNA threonylcarbamoyladenosine modification"/>
    <property type="evidence" value="ECO:0007669"/>
    <property type="project" value="UniProtKB-UniRule"/>
</dbReference>
<dbReference type="InterPro" id="IPR022450">
    <property type="entry name" value="TsaD"/>
</dbReference>
<evidence type="ECO:0000256" key="4">
    <source>
        <dbReference type="ARBA" id="ARBA00022723"/>
    </source>
</evidence>
<feature type="domain" description="Gcp-like" evidence="9">
    <location>
        <begin position="25"/>
        <end position="313"/>
    </location>
</feature>
<dbReference type="PANTHER" id="PTHR11735">
    <property type="entry name" value="TRNA N6-ADENOSINE THREONYLCARBAMOYLTRANSFERASE"/>
    <property type="match status" value="1"/>
</dbReference>
<dbReference type="NCBIfam" id="TIGR00329">
    <property type="entry name" value="gcp_kae1"/>
    <property type="match status" value="1"/>
</dbReference>
<comment type="catalytic activity">
    <reaction evidence="7 8">
        <text>L-threonylcarbamoyladenylate + adenosine(37) in tRNA = N(6)-L-threonylcarbamoyladenosine(37) in tRNA + AMP + H(+)</text>
        <dbReference type="Rhea" id="RHEA:37059"/>
        <dbReference type="Rhea" id="RHEA-COMP:10162"/>
        <dbReference type="Rhea" id="RHEA-COMP:10163"/>
        <dbReference type="ChEBI" id="CHEBI:15378"/>
        <dbReference type="ChEBI" id="CHEBI:73682"/>
        <dbReference type="ChEBI" id="CHEBI:74411"/>
        <dbReference type="ChEBI" id="CHEBI:74418"/>
        <dbReference type="ChEBI" id="CHEBI:456215"/>
        <dbReference type="EC" id="2.3.1.234"/>
    </reaction>
</comment>
<keyword evidence="6 8" id="KW-0012">Acyltransferase</keyword>
<keyword evidence="11" id="KW-1185">Reference proteome</keyword>
<feature type="binding site" evidence="8">
    <location>
        <position position="307"/>
    </location>
    <ligand>
        <name>Fe cation</name>
        <dbReference type="ChEBI" id="CHEBI:24875"/>
    </ligand>
</feature>
<dbReference type="InterPro" id="IPR017860">
    <property type="entry name" value="Peptidase_M22_CS"/>
</dbReference>
<feature type="binding site" evidence="8">
    <location>
        <begin position="138"/>
        <end position="142"/>
    </location>
    <ligand>
        <name>substrate</name>
    </ligand>
</feature>